<dbReference type="GO" id="GO:0009425">
    <property type="term" value="C:bacterial-type flagellum basal body"/>
    <property type="evidence" value="ECO:0007669"/>
    <property type="project" value="UniProtKB-SubCell"/>
</dbReference>
<keyword evidence="3" id="KW-0969">Cilium</keyword>
<evidence type="ECO:0000313" key="3">
    <source>
        <dbReference type="EMBL" id="SHN65565.1"/>
    </source>
</evidence>
<keyword evidence="3" id="KW-0966">Cell projection</keyword>
<keyword evidence="3" id="KW-0282">Flagellum</keyword>
<feature type="domain" description="Flagellar basal body rod protein N-terminal" evidence="2">
    <location>
        <begin position="18"/>
        <end position="38"/>
    </location>
</feature>
<comment type="subcellular location">
    <subcellularLocation>
        <location evidence="1">Bacterial flagellum basal body</location>
    </subcellularLocation>
</comment>
<keyword evidence="4" id="KW-1185">Reference proteome</keyword>
<dbReference type="STRING" id="1189325.SAMN04488119_104128"/>
<protein>
    <submittedName>
        <fullName evidence="3">Flagellar basal-body rod protein FlgB</fullName>
    </submittedName>
</protein>
<dbReference type="NCBIfam" id="NF009270">
    <property type="entry name" value="PRK12627.1"/>
    <property type="match status" value="1"/>
</dbReference>
<dbReference type="OrthoDB" id="9788334at2"/>
<sequence>MPTGLKVLDLAQKLAGHAAARQTVISRNIANADTPGYKALDLKPFSETYAARAAMDDQDAFAPRATRPGHVGYVERDDPADLRARRDSAIGAASPNGNDVSLEDQMIRAAELRLEHDLALGVWRKSLDVLRTALGRAR</sequence>
<dbReference type="EMBL" id="FRDL01000004">
    <property type="protein sequence ID" value="SHN65565.1"/>
    <property type="molecule type" value="Genomic_DNA"/>
</dbReference>
<dbReference type="AlphaFoldDB" id="A0A1M7T483"/>
<dbReference type="RefSeq" id="WP_072747092.1">
    <property type="nucleotide sequence ID" value="NZ_FOHL01000004.1"/>
</dbReference>
<proteinExistence type="predicted"/>
<evidence type="ECO:0000313" key="4">
    <source>
        <dbReference type="Proteomes" id="UP000184066"/>
    </source>
</evidence>
<dbReference type="InterPro" id="IPR001444">
    <property type="entry name" value="Flag_bb_rod_N"/>
</dbReference>
<organism evidence="3 4">
    <name type="scientific">Oceanicella actignis</name>
    <dbReference type="NCBI Taxonomy" id="1189325"/>
    <lineage>
        <taxon>Bacteria</taxon>
        <taxon>Pseudomonadati</taxon>
        <taxon>Pseudomonadota</taxon>
        <taxon>Alphaproteobacteria</taxon>
        <taxon>Rhodobacterales</taxon>
        <taxon>Paracoccaceae</taxon>
        <taxon>Oceanicella</taxon>
    </lineage>
</organism>
<dbReference type="Proteomes" id="UP000184066">
    <property type="component" value="Unassembled WGS sequence"/>
</dbReference>
<dbReference type="Pfam" id="PF00460">
    <property type="entry name" value="Flg_bb_rod"/>
    <property type="match status" value="1"/>
</dbReference>
<reference evidence="3 4" key="1">
    <citation type="submission" date="2016-12" db="EMBL/GenBank/DDBJ databases">
        <authorList>
            <person name="Song W.-J."/>
            <person name="Kurnit D.M."/>
        </authorList>
    </citation>
    <scope>NUCLEOTIDE SEQUENCE [LARGE SCALE GENOMIC DNA]</scope>
    <source>
        <strain evidence="3 4">CGMCC 1.10808</strain>
    </source>
</reference>
<gene>
    <name evidence="3" type="ORF">SAMN05216200_104128</name>
</gene>
<accession>A0A1M7T483</accession>
<evidence type="ECO:0000259" key="2">
    <source>
        <dbReference type="Pfam" id="PF00460"/>
    </source>
</evidence>
<evidence type="ECO:0000256" key="1">
    <source>
        <dbReference type="ARBA" id="ARBA00004117"/>
    </source>
</evidence>
<name>A0A1M7T483_9RHOB</name>